<proteinExistence type="predicted"/>
<feature type="transmembrane region" description="Helical" evidence="1">
    <location>
        <begin position="64"/>
        <end position="85"/>
    </location>
</feature>
<comment type="caution">
    <text evidence="2">The sequence shown here is derived from an EMBL/GenBank/DDBJ whole genome shotgun (WGS) entry which is preliminary data.</text>
</comment>
<evidence type="ECO:0000256" key="1">
    <source>
        <dbReference type="SAM" id="Phobius"/>
    </source>
</evidence>
<gene>
    <name evidence="2" type="ORF">RRG08_004249</name>
</gene>
<name>A0AAE1D5X0_9GAST</name>
<dbReference type="AlphaFoldDB" id="A0AAE1D5X0"/>
<keyword evidence="1" id="KW-0812">Transmembrane</keyword>
<dbReference type="Proteomes" id="UP001283361">
    <property type="component" value="Unassembled WGS sequence"/>
</dbReference>
<accession>A0AAE1D5X0</accession>
<keyword evidence="1" id="KW-0472">Membrane</keyword>
<organism evidence="2 3">
    <name type="scientific">Elysia crispata</name>
    <name type="common">lettuce slug</name>
    <dbReference type="NCBI Taxonomy" id="231223"/>
    <lineage>
        <taxon>Eukaryota</taxon>
        <taxon>Metazoa</taxon>
        <taxon>Spiralia</taxon>
        <taxon>Lophotrochozoa</taxon>
        <taxon>Mollusca</taxon>
        <taxon>Gastropoda</taxon>
        <taxon>Heterobranchia</taxon>
        <taxon>Euthyneura</taxon>
        <taxon>Panpulmonata</taxon>
        <taxon>Sacoglossa</taxon>
        <taxon>Placobranchoidea</taxon>
        <taxon>Plakobranchidae</taxon>
        <taxon>Elysia</taxon>
    </lineage>
</organism>
<dbReference type="EMBL" id="JAWDGP010005268">
    <property type="protein sequence ID" value="KAK3758549.1"/>
    <property type="molecule type" value="Genomic_DNA"/>
</dbReference>
<protein>
    <submittedName>
        <fullName evidence="2">Uncharacterized protein</fullName>
    </submittedName>
</protein>
<keyword evidence="3" id="KW-1185">Reference proteome</keyword>
<sequence>MKTFSEKTTGVCSPFCSGGKQFCENINGDCVFNCSVGHYGDICDIAVHNEREKETEKLPTINDFYAAIGGLFVIFVGFTACTIMGSKLREDVSDSGFETDLVGSSQYWQIEVLGDTGAFFEPSDVQMSQYTSQGE</sequence>
<evidence type="ECO:0000313" key="2">
    <source>
        <dbReference type="EMBL" id="KAK3758549.1"/>
    </source>
</evidence>
<reference evidence="2" key="1">
    <citation type="journal article" date="2023" name="G3 (Bethesda)">
        <title>A reference genome for the long-term kleptoplast-retaining sea slug Elysia crispata morphotype clarki.</title>
        <authorList>
            <person name="Eastman K.E."/>
            <person name="Pendleton A.L."/>
            <person name="Shaikh M.A."/>
            <person name="Suttiyut T."/>
            <person name="Ogas R."/>
            <person name="Tomko P."/>
            <person name="Gavelis G."/>
            <person name="Widhalm J.R."/>
            <person name="Wisecaver J.H."/>
        </authorList>
    </citation>
    <scope>NUCLEOTIDE SEQUENCE</scope>
    <source>
        <strain evidence="2">ECLA1</strain>
    </source>
</reference>
<evidence type="ECO:0000313" key="3">
    <source>
        <dbReference type="Proteomes" id="UP001283361"/>
    </source>
</evidence>
<keyword evidence="1" id="KW-1133">Transmembrane helix</keyword>